<dbReference type="Proteomes" id="UP000503264">
    <property type="component" value="Chromosome"/>
</dbReference>
<reference evidence="5 6" key="1">
    <citation type="submission" date="2016-07" db="EMBL/GenBank/DDBJ databases">
        <title>Comparative genomics of the Campylobacter concisus group.</title>
        <authorList>
            <person name="Miller W.G."/>
            <person name="Yee E."/>
            <person name="Chapman M.H."/>
            <person name="Huynh S."/>
            <person name="Bono J.L."/>
            <person name="On S.L.W."/>
            <person name="StLeger J."/>
            <person name="Foster G."/>
            <person name="Parker C.T."/>
        </authorList>
    </citation>
    <scope>NUCLEOTIDE SEQUENCE [LARGE SCALE GENOMIC DNA]</scope>
    <source>
        <strain evidence="5 6">CCUG 21559</strain>
    </source>
</reference>
<comment type="cofactor">
    <cofactor evidence="4">
        <name>Mg(2+)</name>
        <dbReference type="ChEBI" id="CHEBI:18420"/>
    </cofactor>
</comment>
<dbReference type="InterPro" id="IPR037171">
    <property type="entry name" value="NagB/RpiA_transferase-like"/>
</dbReference>
<keyword evidence="4" id="KW-0479">Metal-binding</keyword>
<proteinExistence type="inferred from homology"/>
<evidence type="ECO:0000256" key="1">
    <source>
        <dbReference type="ARBA" id="ARBA00010638"/>
    </source>
</evidence>
<protein>
    <recommendedName>
        <fullName evidence="4">5-formyltetrahydrofolate cyclo-ligase</fullName>
        <ecNumber evidence="4">6.3.3.2</ecNumber>
    </recommendedName>
</protein>
<dbReference type="GO" id="GO:0005524">
    <property type="term" value="F:ATP binding"/>
    <property type="evidence" value="ECO:0007669"/>
    <property type="project" value="UniProtKB-KW"/>
</dbReference>
<dbReference type="GO" id="GO:0035999">
    <property type="term" value="P:tetrahydrofolate interconversion"/>
    <property type="evidence" value="ECO:0007669"/>
    <property type="project" value="TreeGrafter"/>
</dbReference>
<dbReference type="InterPro" id="IPR002698">
    <property type="entry name" value="FTHF_cligase"/>
</dbReference>
<dbReference type="Pfam" id="PF01812">
    <property type="entry name" value="5-FTHF_cyc-lig"/>
    <property type="match status" value="1"/>
</dbReference>
<organism evidence="5 6">
    <name type="scientific">Campylobacter mucosalis CCUG 21559</name>
    <dbReference type="NCBI Taxonomy" id="1032067"/>
    <lineage>
        <taxon>Bacteria</taxon>
        <taxon>Pseudomonadati</taxon>
        <taxon>Campylobacterota</taxon>
        <taxon>Epsilonproteobacteria</taxon>
        <taxon>Campylobacterales</taxon>
        <taxon>Campylobacteraceae</taxon>
        <taxon>Campylobacter</taxon>
    </lineage>
</organism>
<dbReference type="GO" id="GO:0046872">
    <property type="term" value="F:metal ion binding"/>
    <property type="evidence" value="ECO:0007669"/>
    <property type="project" value="UniProtKB-KW"/>
</dbReference>
<dbReference type="EC" id="6.3.3.2" evidence="4"/>
<evidence type="ECO:0000313" key="6">
    <source>
        <dbReference type="Proteomes" id="UP000503264"/>
    </source>
</evidence>
<dbReference type="GO" id="GO:0009396">
    <property type="term" value="P:folic acid-containing compound biosynthetic process"/>
    <property type="evidence" value="ECO:0007669"/>
    <property type="project" value="TreeGrafter"/>
</dbReference>
<dbReference type="PANTHER" id="PTHR23407">
    <property type="entry name" value="ATPASE INHIBITOR/5-FORMYLTETRAHYDROFOLATE CYCLO-LIGASE"/>
    <property type="match status" value="1"/>
</dbReference>
<gene>
    <name evidence="5" type="ORF">CMUC_1414</name>
</gene>
<evidence type="ECO:0000256" key="4">
    <source>
        <dbReference type="RuleBase" id="RU361279"/>
    </source>
</evidence>
<dbReference type="PANTHER" id="PTHR23407:SF1">
    <property type="entry name" value="5-FORMYLTETRAHYDROFOLATE CYCLO-LIGASE"/>
    <property type="match status" value="1"/>
</dbReference>
<keyword evidence="4" id="KW-0460">Magnesium</keyword>
<dbReference type="AlphaFoldDB" id="A0A6G5QHM1"/>
<keyword evidence="5" id="KW-0436">Ligase</keyword>
<name>A0A6G5QHM1_9BACT</name>
<dbReference type="InterPro" id="IPR024185">
    <property type="entry name" value="FTHF_cligase-like_sf"/>
</dbReference>
<evidence type="ECO:0000256" key="2">
    <source>
        <dbReference type="ARBA" id="ARBA00022741"/>
    </source>
</evidence>
<dbReference type="NCBIfam" id="TIGR02727">
    <property type="entry name" value="MTHFS_bact"/>
    <property type="match status" value="1"/>
</dbReference>
<dbReference type="GO" id="GO:0030272">
    <property type="term" value="F:5-formyltetrahydrofolate cyclo-ligase activity"/>
    <property type="evidence" value="ECO:0007669"/>
    <property type="project" value="UniProtKB-EC"/>
</dbReference>
<sequence>MALLNFINFLVFLIAEIILKDNKMIVKFNKQEFRKTALKKLRSQKLFKAKCTHYPLLKRLEELIKFKKAKKILLYMPLFYEADVYKIRRKFPKCDIFVPFMVDISLKMVRLRMPFKIKKFNLREPVASKLVKDRIDMAVVPAIGVDGAMRRVGHGKGFYDRFFDSLSYRPKTIVFIEILDFYTDKILSDKHDVCGDIYLTPSKNYIKRGKNDRGFNRLRSRCDGCWRRVSVRKKDK</sequence>
<keyword evidence="3 4" id="KW-0067">ATP-binding</keyword>
<dbReference type="SUPFAM" id="SSF100950">
    <property type="entry name" value="NagB/RpiA/CoA transferase-like"/>
    <property type="match status" value="1"/>
</dbReference>
<keyword evidence="2 4" id="KW-0547">Nucleotide-binding</keyword>
<dbReference type="Gene3D" id="3.40.50.10420">
    <property type="entry name" value="NagB/RpiA/CoA transferase-like"/>
    <property type="match status" value="1"/>
</dbReference>
<accession>A0A6G5QHM1</accession>
<comment type="catalytic activity">
    <reaction evidence="4">
        <text>(6S)-5-formyl-5,6,7,8-tetrahydrofolate + ATP = (6R)-5,10-methenyltetrahydrofolate + ADP + phosphate</text>
        <dbReference type="Rhea" id="RHEA:10488"/>
        <dbReference type="ChEBI" id="CHEBI:30616"/>
        <dbReference type="ChEBI" id="CHEBI:43474"/>
        <dbReference type="ChEBI" id="CHEBI:57455"/>
        <dbReference type="ChEBI" id="CHEBI:57457"/>
        <dbReference type="ChEBI" id="CHEBI:456216"/>
        <dbReference type="EC" id="6.3.3.2"/>
    </reaction>
</comment>
<keyword evidence="6" id="KW-1185">Reference proteome</keyword>
<comment type="similarity">
    <text evidence="1 4">Belongs to the 5-formyltetrahydrofolate cyclo-ligase family.</text>
</comment>
<evidence type="ECO:0000313" key="5">
    <source>
        <dbReference type="EMBL" id="QCD45178.1"/>
    </source>
</evidence>
<evidence type="ECO:0000256" key="3">
    <source>
        <dbReference type="ARBA" id="ARBA00022840"/>
    </source>
</evidence>
<dbReference type="EMBL" id="CP012542">
    <property type="protein sequence ID" value="QCD45178.1"/>
    <property type="molecule type" value="Genomic_DNA"/>
</dbReference>